<gene>
    <name evidence="5" type="primary">Ttll4</name>
    <name evidence="5" type="ORF">SPIL2461_LOCUS4238</name>
</gene>
<evidence type="ECO:0000256" key="4">
    <source>
        <dbReference type="SAM" id="Phobius"/>
    </source>
</evidence>
<evidence type="ECO:0000256" key="1">
    <source>
        <dbReference type="ARBA" id="ARBA00022598"/>
    </source>
</evidence>
<keyword evidence="4" id="KW-0472">Membrane</keyword>
<keyword evidence="4" id="KW-1133">Transmembrane helix</keyword>
<dbReference type="Proteomes" id="UP000649617">
    <property type="component" value="Unassembled WGS sequence"/>
</dbReference>
<protein>
    <submittedName>
        <fullName evidence="5">Ttll4 protein</fullName>
    </submittedName>
</protein>
<keyword evidence="3" id="KW-0067">ATP-binding</keyword>
<evidence type="ECO:0000313" key="6">
    <source>
        <dbReference type="Proteomes" id="UP000649617"/>
    </source>
</evidence>
<dbReference type="AlphaFoldDB" id="A0A812L736"/>
<keyword evidence="2" id="KW-0547">Nucleotide-binding</keyword>
<dbReference type="EMBL" id="CAJNIZ010005460">
    <property type="protein sequence ID" value="CAE7242025.1"/>
    <property type="molecule type" value="Genomic_DNA"/>
</dbReference>
<evidence type="ECO:0000256" key="2">
    <source>
        <dbReference type="ARBA" id="ARBA00022741"/>
    </source>
</evidence>
<accession>A0A812L736</accession>
<dbReference type="GO" id="GO:0070740">
    <property type="term" value="F:tubulin-glutamic acid ligase activity"/>
    <property type="evidence" value="ECO:0007669"/>
    <property type="project" value="TreeGrafter"/>
</dbReference>
<dbReference type="Pfam" id="PF03133">
    <property type="entry name" value="TTL"/>
    <property type="match status" value="2"/>
</dbReference>
<keyword evidence="1" id="KW-0436">Ligase</keyword>
<dbReference type="PROSITE" id="PS51221">
    <property type="entry name" value="TTL"/>
    <property type="match status" value="1"/>
</dbReference>
<dbReference type="Gene3D" id="3.30.470.20">
    <property type="entry name" value="ATP-grasp fold, B domain"/>
    <property type="match status" value="1"/>
</dbReference>
<dbReference type="GO" id="GO:0005524">
    <property type="term" value="F:ATP binding"/>
    <property type="evidence" value="ECO:0007669"/>
    <property type="project" value="UniProtKB-KW"/>
</dbReference>
<name>A0A812L736_SYMPI</name>
<feature type="transmembrane region" description="Helical" evidence="4">
    <location>
        <begin position="577"/>
        <end position="598"/>
    </location>
</feature>
<evidence type="ECO:0000313" key="5">
    <source>
        <dbReference type="EMBL" id="CAE7242025.1"/>
    </source>
</evidence>
<sequence>MRSRSPTRKTTDFQGVFFWRINQAHYDGAGAAAERIVLATLEKFGIARADEPAGARLIWANCFEPKLWASAGSVELSHKHRLCETLTRYGSRYLPRTFVFPQEEALWLQFLEDFEKHSSSEGPDEEKADFDAFNPFGSHWIVKPGRGGGGRGVQVVSCHTAADLQRATALIKGSSSAKSPSVVSRYVERPLLVNGKKCDLRLYVLVTSFGSGGHGIAATAEDSTPEMATDLKAYIFSEGLVRFASQPFAMAAASLHNPCIHLTNNEVNARNAHGPCLGNWSLSSLLAWLSAHPEPGRPDASEVWQRIRALAWDVLQAPRSLIAHAMTQLPHGADGKCFELFGFDVLLDEQLWPWLCEVNGMPSLGVGGEIDLTVDTAMLTAMFALVLDKVPEVAARGDPAEAFELLTPPAASPSAAQSQSVQHALMAYIIGAQVWGRAVGPRGRQRLQDASGRQPLMWLAKNVLEIPSAPAREIDAEADCKDVWRGCMHKLFAHPMTAKSPAVALIIGLAVGGLHTVAGPDHLAALAPLVIGKGRSVFAAFGLGALWGSGHATGQLIIGIGCLAVKMGLLQMHVAQVLEQTSGLLVGASLVAIGLLGFKEAKDYDAAEEAAADQNYGWATYATGVVHGLSLDAIIFILPAFSLPRFSAVVHVLGVVFGTLFSMGCYTTVLSLFFRKSPRLKLISASASSVSLLLGLCILMSCIGVTLPLPGL</sequence>
<keyword evidence="6" id="KW-1185">Reference proteome</keyword>
<dbReference type="OrthoDB" id="202825at2759"/>
<comment type="caution">
    <text evidence="5">The sequence shown here is derived from an EMBL/GenBank/DDBJ whole genome shotgun (WGS) entry which is preliminary data.</text>
</comment>
<organism evidence="5 6">
    <name type="scientific">Symbiodinium pilosum</name>
    <name type="common">Dinoflagellate</name>
    <dbReference type="NCBI Taxonomy" id="2952"/>
    <lineage>
        <taxon>Eukaryota</taxon>
        <taxon>Sar</taxon>
        <taxon>Alveolata</taxon>
        <taxon>Dinophyceae</taxon>
        <taxon>Suessiales</taxon>
        <taxon>Symbiodiniaceae</taxon>
        <taxon>Symbiodinium</taxon>
    </lineage>
</organism>
<dbReference type="SUPFAM" id="SSF56059">
    <property type="entry name" value="Glutathione synthetase ATP-binding domain-like"/>
    <property type="match status" value="1"/>
</dbReference>
<dbReference type="InterPro" id="IPR004344">
    <property type="entry name" value="TTL/TTLL_fam"/>
</dbReference>
<proteinExistence type="predicted"/>
<dbReference type="GO" id="GO:0036064">
    <property type="term" value="C:ciliary basal body"/>
    <property type="evidence" value="ECO:0007669"/>
    <property type="project" value="TreeGrafter"/>
</dbReference>
<evidence type="ECO:0000256" key="3">
    <source>
        <dbReference type="ARBA" id="ARBA00022840"/>
    </source>
</evidence>
<dbReference type="PANTHER" id="PTHR12241">
    <property type="entry name" value="TUBULIN POLYGLUTAMYLASE"/>
    <property type="match status" value="1"/>
</dbReference>
<dbReference type="GO" id="GO:0000226">
    <property type="term" value="P:microtubule cytoskeleton organization"/>
    <property type="evidence" value="ECO:0007669"/>
    <property type="project" value="TreeGrafter"/>
</dbReference>
<feature type="transmembrane region" description="Helical" evidence="4">
    <location>
        <begin position="618"/>
        <end position="641"/>
    </location>
</feature>
<dbReference type="GO" id="GO:0015631">
    <property type="term" value="F:tubulin binding"/>
    <property type="evidence" value="ECO:0007669"/>
    <property type="project" value="TreeGrafter"/>
</dbReference>
<feature type="transmembrane region" description="Helical" evidence="4">
    <location>
        <begin position="686"/>
        <end position="709"/>
    </location>
</feature>
<keyword evidence="4" id="KW-0812">Transmembrane</keyword>
<feature type="transmembrane region" description="Helical" evidence="4">
    <location>
        <begin position="648"/>
        <end position="674"/>
    </location>
</feature>
<reference evidence="5" key="1">
    <citation type="submission" date="2021-02" db="EMBL/GenBank/DDBJ databases">
        <authorList>
            <person name="Dougan E. K."/>
            <person name="Rhodes N."/>
            <person name="Thang M."/>
            <person name="Chan C."/>
        </authorList>
    </citation>
    <scope>NUCLEOTIDE SEQUENCE</scope>
</reference>